<comment type="catalytic activity">
    <reaction evidence="7 8">
        <text>N-terminal L-glutaminyl-[protein] + H2O = N-terminal L-glutamyl-[protein] + NH4(+)</text>
        <dbReference type="Rhea" id="RHEA:50680"/>
        <dbReference type="Rhea" id="RHEA-COMP:12668"/>
        <dbReference type="Rhea" id="RHEA-COMP:12777"/>
        <dbReference type="ChEBI" id="CHEBI:15377"/>
        <dbReference type="ChEBI" id="CHEBI:28938"/>
        <dbReference type="ChEBI" id="CHEBI:64721"/>
        <dbReference type="ChEBI" id="CHEBI:64722"/>
        <dbReference type="EC" id="3.5.1.122"/>
    </reaction>
</comment>
<dbReference type="Gene3D" id="3.10.620.10">
    <property type="entry name" value="Protein N-terminal glutamine amidohydrolase, alpha beta roll"/>
    <property type="match status" value="1"/>
</dbReference>
<dbReference type="PANTHER" id="PTHR13035">
    <property type="entry name" value="PROTEIN N-TERMINAL GLUTAMINE AMIDOHYDROLASE"/>
    <property type="match status" value="1"/>
</dbReference>
<comment type="similarity">
    <text evidence="1 8">Belongs to the NTAQ1 family.</text>
</comment>
<dbReference type="InterPro" id="IPR039733">
    <property type="entry name" value="NTAQ1"/>
</dbReference>
<feature type="domain" description="Protein N-terminal glutamine amidohydrolase alpha beta roll" evidence="9">
    <location>
        <begin position="12"/>
        <end position="214"/>
    </location>
</feature>
<dbReference type="EMBL" id="ML210165">
    <property type="protein sequence ID" value="TFK27395.1"/>
    <property type="molecule type" value="Genomic_DNA"/>
</dbReference>
<dbReference type="GO" id="GO:0070773">
    <property type="term" value="F:protein-N-terminal glutamine amidohydrolase activity"/>
    <property type="evidence" value="ECO:0007669"/>
    <property type="project" value="UniProtKB-UniRule"/>
</dbReference>
<gene>
    <name evidence="10" type="ORF">FA15DRAFT_666479</name>
</gene>
<dbReference type="PANTHER" id="PTHR13035:SF0">
    <property type="entry name" value="PROTEIN N-TERMINAL GLUTAMINE AMIDOHYDROLASE"/>
    <property type="match status" value="1"/>
</dbReference>
<evidence type="ECO:0000256" key="1">
    <source>
        <dbReference type="ARBA" id="ARBA00008985"/>
    </source>
</evidence>
<evidence type="ECO:0000313" key="10">
    <source>
        <dbReference type="EMBL" id="TFK27395.1"/>
    </source>
</evidence>
<keyword evidence="5 8" id="KW-0378">Hydrolase</keyword>
<dbReference type="Pfam" id="PF09764">
    <property type="entry name" value="Nt_Gln_amidase"/>
    <property type="match status" value="1"/>
</dbReference>
<keyword evidence="11" id="KW-1185">Reference proteome</keyword>
<evidence type="ECO:0000256" key="5">
    <source>
        <dbReference type="ARBA" id="ARBA00022801"/>
    </source>
</evidence>
<name>A0A5C3L3T3_COPMA</name>
<protein>
    <recommendedName>
        <fullName evidence="4 8">Protein N-terminal glutamine amidohydrolase</fullName>
        <ecNumber evidence="3 8">3.5.1.122</ecNumber>
    </recommendedName>
    <alternativeName>
        <fullName evidence="6 8">Protein NH2-terminal glutamine deamidase</fullName>
    </alternativeName>
</protein>
<evidence type="ECO:0000256" key="2">
    <source>
        <dbReference type="ARBA" id="ARBA00011245"/>
    </source>
</evidence>
<comment type="subunit">
    <text evidence="2 8">Monomer.</text>
</comment>
<dbReference type="InterPro" id="IPR023128">
    <property type="entry name" value="Prot_N_Gln_amidohydro_ab_roll"/>
</dbReference>
<organism evidence="10 11">
    <name type="scientific">Coprinopsis marcescibilis</name>
    <name type="common">Agaric fungus</name>
    <name type="synonym">Psathyrella marcescibilis</name>
    <dbReference type="NCBI Taxonomy" id="230819"/>
    <lineage>
        <taxon>Eukaryota</taxon>
        <taxon>Fungi</taxon>
        <taxon>Dikarya</taxon>
        <taxon>Basidiomycota</taxon>
        <taxon>Agaricomycotina</taxon>
        <taxon>Agaricomycetes</taxon>
        <taxon>Agaricomycetidae</taxon>
        <taxon>Agaricales</taxon>
        <taxon>Agaricineae</taxon>
        <taxon>Psathyrellaceae</taxon>
        <taxon>Coprinopsis</taxon>
    </lineage>
</organism>
<evidence type="ECO:0000256" key="8">
    <source>
        <dbReference type="RuleBase" id="RU367082"/>
    </source>
</evidence>
<dbReference type="GO" id="GO:0008418">
    <property type="term" value="F:protein-N-terminal asparagine amidohydrolase activity"/>
    <property type="evidence" value="ECO:0007669"/>
    <property type="project" value="UniProtKB-UniRule"/>
</dbReference>
<dbReference type="InterPro" id="IPR037132">
    <property type="entry name" value="N_Gln_amidohydro_ab_roll_sf"/>
</dbReference>
<dbReference type="AlphaFoldDB" id="A0A5C3L3T3"/>
<evidence type="ECO:0000256" key="4">
    <source>
        <dbReference type="ARBA" id="ARBA00021247"/>
    </source>
</evidence>
<accession>A0A5C3L3T3</accession>
<evidence type="ECO:0000313" key="11">
    <source>
        <dbReference type="Proteomes" id="UP000307440"/>
    </source>
</evidence>
<reference evidence="10 11" key="1">
    <citation type="journal article" date="2019" name="Nat. Ecol. Evol.">
        <title>Megaphylogeny resolves global patterns of mushroom evolution.</title>
        <authorList>
            <person name="Varga T."/>
            <person name="Krizsan K."/>
            <person name="Foldi C."/>
            <person name="Dima B."/>
            <person name="Sanchez-Garcia M."/>
            <person name="Sanchez-Ramirez S."/>
            <person name="Szollosi G.J."/>
            <person name="Szarkandi J.G."/>
            <person name="Papp V."/>
            <person name="Albert L."/>
            <person name="Andreopoulos W."/>
            <person name="Angelini C."/>
            <person name="Antonin V."/>
            <person name="Barry K.W."/>
            <person name="Bougher N.L."/>
            <person name="Buchanan P."/>
            <person name="Buyck B."/>
            <person name="Bense V."/>
            <person name="Catcheside P."/>
            <person name="Chovatia M."/>
            <person name="Cooper J."/>
            <person name="Damon W."/>
            <person name="Desjardin D."/>
            <person name="Finy P."/>
            <person name="Geml J."/>
            <person name="Haridas S."/>
            <person name="Hughes K."/>
            <person name="Justo A."/>
            <person name="Karasinski D."/>
            <person name="Kautmanova I."/>
            <person name="Kiss B."/>
            <person name="Kocsube S."/>
            <person name="Kotiranta H."/>
            <person name="LaButti K.M."/>
            <person name="Lechner B.E."/>
            <person name="Liimatainen K."/>
            <person name="Lipzen A."/>
            <person name="Lukacs Z."/>
            <person name="Mihaltcheva S."/>
            <person name="Morgado L.N."/>
            <person name="Niskanen T."/>
            <person name="Noordeloos M.E."/>
            <person name="Ohm R.A."/>
            <person name="Ortiz-Santana B."/>
            <person name="Ovrebo C."/>
            <person name="Racz N."/>
            <person name="Riley R."/>
            <person name="Savchenko A."/>
            <person name="Shiryaev A."/>
            <person name="Soop K."/>
            <person name="Spirin V."/>
            <person name="Szebenyi C."/>
            <person name="Tomsovsky M."/>
            <person name="Tulloss R.E."/>
            <person name="Uehling J."/>
            <person name="Grigoriev I.V."/>
            <person name="Vagvolgyi C."/>
            <person name="Papp T."/>
            <person name="Martin F.M."/>
            <person name="Miettinen O."/>
            <person name="Hibbett D.S."/>
            <person name="Nagy L.G."/>
        </authorList>
    </citation>
    <scope>NUCLEOTIDE SEQUENCE [LARGE SCALE GENOMIC DNA]</scope>
    <source>
        <strain evidence="10 11">CBS 121175</strain>
    </source>
</reference>
<dbReference type="Proteomes" id="UP000307440">
    <property type="component" value="Unassembled WGS sequence"/>
</dbReference>
<dbReference type="GO" id="GO:0005829">
    <property type="term" value="C:cytosol"/>
    <property type="evidence" value="ECO:0007669"/>
    <property type="project" value="TreeGrafter"/>
</dbReference>
<evidence type="ECO:0000259" key="9">
    <source>
        <dbReference type="Pfam" id="PF09764"/>
    </source>
</evidence>
<comment type="function">
    <text evidence="8">Mediates the side-chain deamidation of N-terminal glutamine residues to glutamate, an important step in N-end rule pathway of protein degradation. Conversion of the resulting N-terminal glutamine to glutamate renders the protein susceptible to arginylation, polyubiquitination and degradation as specified by the N-end rule. Does not act on substrates with internal or C-terminal glutamine and does not act on non-glutamine residues in any position.</text>
</comment>
<sequence>MRPPALPPKAIYTSCYCEENIYLLCRDFTSIPEIAEKWDAKVVFVSNADQQVALFTQKSARKEELPVIWDYHVILILKPREVEEDEGLHGRNNEEADDPPRMTWLYDFDTRLPVPCPWEEYLKLTFPEDILPEYESCFRVVDAQEYLDSFASDRSHMIRESAKKQDVVMYSSPPPTYEPIFGRLVAAGVKTNLMDGFVNSCEGVGRFGTVYSRNVVCRGVAEN</sequence>
<evidence type="ECO:0000256" key="7">
    <source>
        <dbReference type="ARBA" id="ARBA00048768"/>
    </source>
</evidence>
<dbReference type="GO" id="GO:0005634">
    <property type="term" value="C:nucleus"/>
    <property type="evidence" value="ECO:0007669"/>
    <property type="project" value="TreeGrafter"/>
</dbReference>
<dbReference type="EC" id="3.5.1.122" evidence="3 8"/>
<evidence type="ECO:0000256" key="3">
    <source>
        <dbReference type="ARBA" id="ARBA00012718"/>
    </source>
</evidence>
<evidence type="ECO:0000256" key="6">
    <source>
        <dbReference type="ARBA" id="ARBA00029677"/>
    </source>
</evidence>
<dbReference type="OrthoDB" id="191192at2759"/>
<proteinExistence type="inferred from homology"/>